<evidence type="ECO:0000256" key="5">
    <source>
        <dbReference type="ARBA" id="ARBA00023136"/>
    </source>
</evidence>
<dbReference type="GO" id="GO:0005886">
    <property type="term" value="C:plasma membrane"/>
    <property type="evidence" value="ECO:0007669"/>
    <property type="project" value="UniProtKB-SubCell"/>
</dbReference>
<name>A0A0T5P059_9RHOB</name>
<evidence type="ECO:0000256" key="3">
    <source>
        <dbReference type="ARBA" id="ARBA00022692"/>
    </source>
</evidence>
<evidence type="ECO:0000256" key="4">
    <source>
        <dbReference type="ARBA" id="ARBA00022989"/>
    </source>
</evidence>
<keyword evidence="4 6" id="KW-1133">Transmembrane helix</keyword>
<evidence type="ECO:0000256" key="2">
    <source>
        <dbReference type="ARBA" id="ARBA00022475"/>
    </source>
</evidence>
<dbReference type="InterPro" id="IPR051542">
    <property type="entry name" value="Hydrogenase_cytochrome"/>
</dbReference>
<dbReference type="GO" id="GO:0020037">
    <property type="term" value="F:heme binding"/>
    <property type="evidence" value="ECO:0007669"/>
    <property type="project" value="TreeGrafter"/>
</dbReference>
<protein>
    <submittedName>
        <fullName evidence="8">Cytochrome B</fullName>
    </submittedName>
</protein>
<dbReference type="InterPro" id="IPR011577">
    <property type="entry name" value="Cyt_b561_bac/Ni-Hgenase"/>
</dbReference>
<evidence type="ECO:0000256" key="1">
    <source>
        <dbReference type="ARBA" id="ARBA00004651"/>
    </source>
</evidence>
<dbReference type="RefSeq" id="WP_057789715.1">
    <property type="nucleotide sequence ID" value="NZ_LAXJ01000002.1"/>
</dbReference>
<proteinExistence type="predicted"/>
<keyword evidence="9" id="KW-1185">Reference proteome</keyword>
<evidence type="ECO:0000313" key="9">
    <source>
        <dbReference type="Proteomes" id="UP000051295"/>
    </source>
</evidence>
<evidence type="ECO:0000256" key="6">
    <source>
        <dbReference type="SAM" id="Phobius"/>
    </source>
</evidence>
<reference evidence="8 9" key="1">
    <citation type="submission" date="2015-04" db="EMBL/GenBank/DDBJ databases">
        <title>The draft genome sequence of Roseovarius sp.R12b.</title>
        <authorList>
            <person name="Li G."/>
            <person name="Lai Q."/>
            <person name="Shao Z."/>
            <person name="Yan P."/>
        </authorList>
    </citation>
    <scope>NUCLEOTIDE SEQUENCE [LARGE SCALE GENOMIC DNA]</scope>
    <source>
        <strain evidence="8 9">R12B</strain>
    </source>
</reference>
<dbReference type="Pfam" id="PF01292">
    <property type="entry name" value="Ni_hydr_CYTB"/>
    <property type="match status" value="1"/>
</dbReference>
<feature type="domain" description="Cytochrome b561 bacterial/Ni-hydrogenase" evidence="7">
    <location>
        <begin position="6"/>
        <end position="167"/>
    </location>
</feature>
<comment type="caution">
    <text evidence="8">The sequence shown here is derived from an EMBL/GenBank/DDBJ whole genome shotgun (WGS) entry which is preliminary data.</text>
</comment>
<dbReference type="Proteomes" id="UP000051295">
    <property type="component" value="Unassembled WGS sequence"/>
</dbReference>
<organism evidence="8 9">
    <name type="scientific">Roseovarius atlanticus</name>
    <dbReference type="NCBI Taxonomy" id="1641875"/>
    <lineage>
        <taxon>Bacteria</taxon>
        <taxon>Pseudomonadati</taxon>
        <taxon>Pseudomonadota</taxon>
        <taxon>Alphaproteobacteria</taxon>
        <taxon>Rhodobacterales</taxon>
        <taxon>Roseobacteraceae</taxon>
        <taxon>Roseovarius</taxon>
    </lineage>
</organism>
<dbReference type="Gene3D" id="1.20.950.20">
    <property type="entry name" value="Transmembrane di-heme cytochromes, Chain C"/>
    <property type="match status" value="1"/>
</dbReference>
<dbReference type="EMBL" id="LAXJ01000002">
    <property type="protein sequence ID" value="KRS14504.1"/>
    <property type="molecule type" value="Genomic_DNA"/>
</dbReference>
<gene>
    <name evidence="8" type="ORF">XM53_01950</name>
</gene>
<dbReference type="OrthoDB" id="196472at2"/>
<feature type="transmembrane region" description="Helical" evidence="6">
    <location>
        <begin position="94"/>
        <end position="114"/>
    </location>
</feature>
<feature type="transmembrane region" description="Helical" evidence="6">
    <location>
        <begin position="35"/>
        <end position="56"/>
    </location>
</feature>
<dbReference type="GO" id="GO:0022904">
    <property type="term" value="P:respiratory electron transport chain"/>
    <property type="evidence" value="ECO:0007669"/>
    <property type="project" value="InterPro"/>
</dbReference>
<keyword evidence="2" id="KW-1003">Cell membrane</keyword>
<dbReference type="PANTHER" id="PTHR30485">
    <property type="entry name" value="NI/FE-HYDROGENASE 1 B-TYPE CYTOCHROME SUBUNIT"/>
    <property type="match status" value="1"/>
</dbReference>
<accession>A0A0T5P059</accession>
<feature type="transmembrane region" description="Helical" evidence="6">
    <location>
        <begin position="134"/>
        <end position="154"/>
    </location>
</feature>
<keyword evidence="5 6" id="KW-0472">Membrane</keyword>
<sequence>MTRYKVWDPAIRIFHWTLAAAFIANAFLIDEDAKLHEWVGYGVMALVGLRILWGLVGPGHARFSSFIPDPGAVTRQVADMALRRRRTHLGHSPLGALMIGNLLLSMLAICVTGYLMTTNTFWGVEWVEEAHEAFVLWAELSVLAHVAAVVLESLRTGVNLPRAMITGCKTVPDDVKLEP</sequence>
<feature type="transmembrane region" description="Helical" evidence="6">
    <location>
        <begin position="12"/>
        <end position="29"/>
    </location>
</feature>
<evidence type="ECO:0000313" key="8">
    <source>
        <dbReference type="EMBL" id="KRS14504.1"/>
    </source>
</evidence>
<dbReference type="InterPro" id="IPR016174">
    <property type="entry name" value="Di-haem_cyt_TM"/>
</dbReference>
<dbReference type="PATRIC" id="fig|1641875.4.peg.1480"/>
<dbReference type="SUPFAM" id="SSF81342">
    <property type="entry name" value="Transmembrane di-heme cytochromes"/>
    <property type="match status" value="1"/>
</dbReference>
<dbReference type="AlphaFoldDB" id="A0A0T5P059"/>
<keyword evidence="3 6" id="KW-0812">Transmembrane</keyword>
<evidence type="ECO:0000259" key="7">
    <source>
        <dbReference type="Pfam" id="PF01292"/>
    </source>
</evidence>
<comment type="subcellular location">
    <subcellularLocation>
        <location evidence="1">Cell membrane</location>
        <topology evidence="1">Multi-pass membrane protein</topology>
    </subcellularLocation>
</comment>
<dbReference type="GO" id="GO:0009055">
    <property type="term" value="F:electron transfer activity"/>
    <property type="evidence" value="ECO:0007669"/>
    <property type="project" value="InterPro"/>
</dbReference>
<dbReference type="STRING" id="1641875.XM53_01950"/>
<dbReference type="PANTHER" id="PTHR30485:SF2">
    <property type="entry name" value="BLL0597 PROTEIN"/>
    <property type="match status" value="1"/>
</dbReference>